<dbReference type="InterPro" id="IPR042099">
    <property type="entry name" value="ANL_N_sf"/>
</dbReference>
<dbReference type="GO" id="GO:0044539">
    <property type="term" value="P:long-chain fatty acid import into cell"/>
    <property type="evidence" value="ECO:0007669"/>
    <property type="project" value="TreeGrafter"/>
</dbReference>
<evidence type="ECO:0000256" key="7">
    <source>
        <dbReference type="ARBA" id="ARBA00022598"/>
    </source>
</evidence>
<evidence type="ECO:0000256" key="10">
    <source>
        <dbReference type="ARBA" id="ARBA00022741"/>
    </source>
</evidence>
<evidence type="ECO:0000256" key="11">
    <source>
        <dbReference type="ARBA" id="ARBA00022840"/>
    </source>
</evidence>
<comment type="subcellular location">
    <subcellularLocation>
        <location evidence="3">Cell membrane</location>
        <topology evidence="3">Multi-pass membrane protein</topology>
    </subcellularLocation>
    <subcellularLocation>
        <location evidence="1">Lipid droplet</location>
    </subcellularLocation>
    <subcellularLocation>
        <location evidence="2">Peroxisome membrane</location>
        <topology evidence="2">Multi-pass membrane protein</topology>
    </subcellularLocation>
</comment>
<evidence type="ECO:0000256" key="9">
    <source>
        <dbReference type="ARBA" id="ARBA00022692"/>
    </source>
</evidence>
<dbReference type="GO" id="GO:0009898">
    <property type="term" value="C:cytoplasmic side of plasma membrane"/>
    <property type="evidence" value="ECO:0007669"/>
    <property type="project" value="TreeGrafter"/>
</dbReference>
<keyword evidence="5" id="KW-0813">Transport</keyword>
<dbReference type="AlphaFoldDB" id="A0A0D2D9J0"/>
<evidence type="ECO:0000256" key="5">
    <source>
        <dbReference type="ARBA" id="ARBA00022448"/>
    </source>
</evidence>
<evidence type="ECO:0000256" key="15">
    <source>
        <dbReference type="ARBA" id="ARBA00023140"/>
    </source>
</evidence>
<sequence>MAPGLPTIAAALAGGLATTAYLDAKFLFRHDLRAGSLAGNTKTAVDFITKKVRQDRLLIYHLIEDHALGQNANTLFLIFEDRQWTYKQFYDDLQRVGNWLLEDLDIQPQEIVALDGGNSPEYLLLWFGLESIRACPAFINCNLTSAPLTHSVKLSDARYLLADRATQPLVQPCESDLSAANITTLYYDARSISSLTDRTPLPQSRQKGAKPDELSCLIYTSGTTGLPKGVVMRRSRELNTSRSVSQNLRLTPQNRMYTCLPLYHGAAHGLCITPSIFAGSTVVLSRKFSHRTFWPEVRASHADILQYVGELCRYLVNAPPSPLDRQHNVRMAWGNGMRPDVWEVFRQRFGIDTINELYAATDGLGASFNANRGDFGRNAVGMRGALWHFWNAANEKRVRMDFDTGEILRDSGTGFAIECKPGEPGEVLHRIDPTTAQFTTYYKNEGAWEKRQLRDVFAPGDMWFRSGDMMRQDRDGCVYFVDRLGDTFRWRSENVSTNEVSDVLGRFEQIAEANVYGVEVPHADGRAGCAAIVPVQGVSAPVQGVSADDTKVLDLAGLAEHAIGVLPRYAVPVFLRVVPQLEYTGTMKLQKGRLRSEGVDLDKIRASSPEDKMYWLPPSGNRYVEYGQKEWEDLKGGKVRL</sequence>
<comment type="similarity">
    <text evidence="4">Belongs to the ATP-dependent AMP-binding enzyme family.</text>
</comment>
<evidence type="ECO:0000259" key="21">
    <source>
        <dbReference type="Pfam" id="PF13193"/>
    </source>
</evidence>
<keyword evidence="10" id="KW-0547">Nucleotide-binding</keyword>
<dbReference type="PROSITE" id="PS00455">
    <property type="entry name" value="AMP_BINDING"/>
    <property type="match status" value="1"/>
</dbReference>
<dbReference type="GO" id="GO:0005324">
    <property type="term" value="F:long-chain fatty acid transmembrane transporter activity"/>
    <property type="evidence" value="ECO:0007669"/>
    <property type="project" value="TreeGrafter"/>
</dbReference>
<dbReference type="Pfam" id="PF13193">
    <property type="entry name" value="AMP-binding_C"/>
    <property type="match status" value="1"/>
</dbReference>
<accession>A0A0D2D9J0</accession>
<keyword evidence="8" id="KW-0551">Lipid droplet</keyword>
<evidence type="ECO:0000259" key="20">
    <source>
        <dbReference type="Pfam" id="PF00501"/>
    </source>
</evidence>
<gene>
    <name evidence="22" type="ORF">PV05_03437</name>
</gene>
<evidence type="ECO:0000313" key="23">
    <source>
        <dbReference type="Proteomes" id="UP000054342"/>
    </source>
</evidence>
<evidence type="ECO:0000256" key="13">
    <source>
        <dbReference type="ARBA" id="ARBA00023055"/>
    </source>
</evidence>
<evidence type="ECO:0000256" key="19">
    <source>
        <dbReference type="ARBA" id="ARBA00078285"/>
    </source>
</evidence>
<keyword evidence="13" id="KW-0445">Lipid transport</keyword>
<evidence type="ECO:0000256" key="18">
    <source>
        <dbReference type="ARBA" id="ARBA00068795"/>
    </source>
</evidence>
<evidence type="ECO:0000256" key="12">
    <source>
        <dbReference type="ARBA" id="ARBA00022989"/>
    </source>
</evidence>
<dbReference type="STRING" id="348802.A0A0D2D9J0"/>
<feature type="domain" description="AMP-binding enzyme C-terminal" evidence="21">
    <location>
        <begin position="499"/>
        <end position="588"/>
    </location>
</feature>
<dbReference type="Proteomes" id="UP000054342">
    <property type="component" value="Unassembled WGS sequence"/>
</dbReference>
<dbReference type="GO" id="GO:0005811">
    <property type="term" value="C:lipid droplet"/>
    <property type="evidence" value="ECO:0007669"/>
    <property type="project" value="UniProtKB-SubCell"/>
</dbReference>
<dbReference type="FunFam" id="3.30.300.30:FF:000002">
    <property type="entry name" value="Long-chain fatty acid transport protein 1"/>
    <property type="match status" value="1"/>
</dbReference>
<dbReference type="InterPro" id="IPR000873">
    <property type="entry name" value="AMP-dep_synth/lig_dom"/>
</dbReference>
<dbReference type="GO" id="GO:0005778">
    <property type="term" value="C:peroxisomal membrane"/>
    <property type="evidence" value="ECO:0007669"/>
    <property type="project" value="UniProtKB-SubCell"/>
</dbReference>
<protein>
    <recommendedName>
        <fullName evidence="18">Very long-chain fatty acid transport protein</fullName>
    </recommendedName>
    <alternativeName>
        <fullName evidence="19">Very-long-chain acyl-CoA synthetase</fullName>
    </alternativeName>
</protein>
<keyword evidence="9" id="KW-0812">Transmembrane</keyword>
<dbReference type="Gene3D" id="3.30.300.30">
    <property type="match status" value="1"/>
</dbReference>
<evidence type="ECO:0000256" key="4">
    <source>
        <dbReference type="ARBA" id="ARBA00006432"/>
    </source>
</evidence>
<dbReference type="InterPro" id="IPR045851">
    <property type="entry name" value="AMP-bd_C_sf"/>
</dbReference>
<evidence type="ECO:0000256" key="17">
    <source>
        <dbReference type="ARBA" id="ARBA00060276"/>
    </source>
</evidence>
<dbReference type="EMBL" id="KN847318">
    <property type="protein sequence ID" value="KIW58947.1"/>
    <property type="molecule type" value="Genomic_DNA"/>
</dbReference>
<evidence type="ECO:0000256" key="3">
    <source>
        <dbReference type="ARBA" id="ARBA00004651"/>
    </source>
</evidence>
<comment type="catalytic activity">
    <reaction evidence="16">
        <text>a very long-chain fatty acid + ATP + CoA = a very long-chain fatty acyl-CoA + AMP + diphosphate</text>
        <dbReference type="Rhea" id="RHEA:54536"/>
        <dbReference type="ChEBI" id="CHEBI:30616"/>
        <dbReference type="ChEBI" id="CHEBI:33019"/>
        <dbReference type="ChEBI" id="CHEBI:57287"/>
        <dbReference type="ChEBI" id="CHEBI:58950"/>
        <dbReference type="ChEBI" id="CHEBI:138261"/>
        <dbReference type="ChEBI" id="CHEBI:456215"/>
    </reaction>
</comment>
<keyword evidence="12" id="KW-1133">Transmembrane helix</keyword>
<keyword evidence="15" id="KW-0576">Peroxisome</keyword>
<dbReference type="SUPFAM" id="SSF56801">
    <property type="entry name" value="Acetyl-CoA synthetase-like"/>
    <property type="match status" value="1"/>
</dbReference>
<evidence type="ECO:0000256" key="16">
    <source>
        <dbReference type="ARBA" id="ARBA00051585"/>
    </source>
</evidence>
<dbReference type="PANTHER" id="PTHR43107:SF15">
    <property type="entry name" value="FATTY ACID TRANSPORT PROTEIN 3, ISOFORM A"/>
    <property type="match status" value="1"/>
</dbReference>
<keyword evidence="14" id="KW-0472">Membrane</keyword>
<dbReference type="OrthoDB" id="10253869at2759"/>
<evidence type="ECO:0000256" key="8">
    <source>
        <dbReference type="ARBA" id="ARBA00022677"/>
    </source>
</evidence>
<evidence type="ECO:0000256" key="1">
    <source>
        <dbReference type="ARBA" id="ARBA00004502"/>
    </source>
</evidence>
<evidence type="ECO:0000313" key="22">
    <source>
        <dbReference type="EMBL" id="KIW58947.1"/>
    </source>
</evidence>
<keyword evidence="11" id="KW-0067">ATP-binding</keyword>
<evidence type="ECO:0000256" key="2">
    <source>
        <dbReference type="ARBA" id="ARBA00004585"/>
    </source>
</evidence>
<keyword evidence="23" id="KW-1185">Reference proteome</keyword>
<dbReference type="PANTHER" id="PTHR43107">
    <property type="entry name" value="LONG-CHAIN FATTY ACID TRANSPORT PROTEIN"/>
    <property type="match status" value="1"/>
</dbReference>
<comment type="function">
    <text evidence="17">Acyl-CoA synthetase required for both the import of long chain fatty acids (LCFAs) (C14-C18) and the activation very long chain fatty acids (VLCFAs) (C20-C26) by esterification of the fatty acids into metabolically active CoA-thioesters for subsequent degradation or incorporation into phospholipids. The transport and fatty acyl-CoA synthetase activities are genetically separable and are thus independent activities. Esterifies VLCFAs in the peroxisome matrix. The VLCFAs are actively transported into peroxisomes by a PXA1-PXA2 heterodimeric transporter in the peroxisomal membrane.</text>
</comment>
<dbReference type="GO" id="GO:0004467">
    <property type="term" value="F:long-chain fatty acid-CoA ligase activity"/>
    <property type="evidence" value="ECO:0007669"/>
    <property type="project" value="TreeGrafter"/>
</dbReference>
<organism evidence="22 23">
    <name type="scientific">Exophiala xenobiotica</name>
    <dbReference type="NCBI Taxonomy" id="348802"/>
    <lineage>
        <taxon>Eukaryota</taxon>
        <taxon>Fungi</taxon>
        <taxon>Dikarya</taxon>
        <taxon>Ascomycota</taxon>
        <taxon>Pezizomycotina</taxon>
        <taxon>Eurotiomycetes</taxon>
        <taxon>Chaetothyriomycetidae</taxon>
        <taxon>Chaetothyriales</taxon>
        <taxon>Herpotrichiellaceae</taxon>
        <taxon>Exophiala</taxon>
    </lineage>
</organism>
<feature type="domain" description="AMP-dependent synthetase/ligase" evidence="20">
    <location>
        <begin position="68"/>
        <end position="372"/>
    </location>
</feature>
<keyword evidence="6" id="KW-1003">Cell membrane</keyword>
<keyword evidence="7" id="KW-0436">Ligase</keyword>
<evidence type="ECO:0000256" key="14">
    <source>
        <dbReference type="ARBA" id="ARBA00023136"/>
    </source>
</evidence>
<dbReference type="FunFam" id="3.40.50.12780:FF:000019">
    <property type="entry name" value="Long-chain fatty acid transporter"/>
    <property type="match status" value="1"/>
</dbReference>
<dbReference type="HOGENOM" id="CLU_000022_46_3_1"/>
<reference evidence="22 23" key="1">
    <citation type="submission" date="2015-01" db="EMBL/GenBank/DDBJ databases">
        <title>The Genome Sequence of Exophiala xenobiotica CBS118157.</title>
        <authorList>
            <consortium name="The Broad Institute Genomics Platform"/>
            <person name="Cuomo C."/>
            <person name="de Hoog S."/>
            <person name="Gorbushina A."/>
            <person name="Stielow B."/>
            <person name="Teixiera M."/>
            <person name="Abouelleil A."/>
            <person name="Chapman S.B."/>
            <person name="Priest M."/>
            <person name="Young S.K."/>
            <person name="Wortman J."/>
            <person name="Nusbaum C."/>
            <person name="Birren B."/>
        </authorList>
    </citation>
    <scope>NUCLEOTIDE SEQUENCE [LARGE SCALE GENOMIC DNA]</scope>
    <source>
        <strain evidence="22 23">CBS 118157</strain>
    </source>
</reference>
<dbReference type="InterPro" id="IPR020845">
    <property type="entry name" value="AMP-binding_CS"/>
</dbReference>
<dbReference type="RefSeq" id="XP_013319531.1">
    <property type="nucleotide sequence ID" value="XM_013464077.1"/>
</dbReference>
<dbReference type="GeneID" id="25325345"/>
<dbReference type="InterPro" id="IPR025110">
    <property type="entry name" value="AMP-bd_C"/>
</dbReference>
<dbReference type="Gene3D" id="3.40.50.12780">
    <property type="entry name" value="N-terminal domain of ligase-like"/>
    <property type="match status" value="1"/>
</dbReference>
<name>A0A0D2D9J0_9EURO</name>
<proteinExistence type="inferred from homology"/>
<dbReference type="Pfam" id="PF00501">
    <property type="entry name" value="AMP-binding"/>
    <property type="match status" value="1"/>
</dbReference>
<evidence type="ECO:0000256" key="6">
    <source>
        <dbReference type="ARBA" id="ARBA00022475"/>
    </source>
</evidence>
<dbReference type="GO" id="GO:0005524">
    <property type="term" value="F:ATP binding"/>
    <property type="evidence" value="ECO:0007669"/>
    <property type="project" value="UniProtKB-KW"/>
</dbReference>